<dbReference type="Gene3D" id="3.40.50.10950">
    <property type="match status" value="1"/>
</dbReference>
<evidence type="ECO:0000256" key="7">
    <source>
        <dbReference type="ARBA" id="ARBA00023315"/>
    </source>
</evidence>
<comment type="similarity">
    <text evidence="3">Belongs to the phosphate acetyltransferase and butyryltransferase family.</text>
</comment>
<evidence type="ECO:0000256" key="4">
    <source>
        <dbReference type="ARBA" id="ARBA00012707"/>
    </source>
</evidence>
<keyword evidence="7" id="KW-0012">Acyltransferase</keyword>
<comment type="pathway">
    <text evidence="2">Metabolic intermediate biosynthesis; acetyl-CoA biosynthesis; acetyl-CoA from acetate: step 2/2.</text>
</comment>
<dbReference type="EMBL" id="AP010656">
    <property type="protein sequence ID" value="BAG83371.1"/>
    <property type="molecule type" value="Genomic_DNA"/>
</dbReference>
<evidence type="ECO:0000256" key="2">
    <source>
        <dbReference type="ARBA" id="ARBA00004989"/>
    </source>
</evidence>
<dbReference type="eggNOG" id="COG0280">
    <property type="taxonomic scope" value="Bacteria"/>
</dbReference>
<proteinExistence type="inferred from homology"/>
<dbReference type="AlphaFoldDB" id="B6YQ99"/>
<dbReference type="STRING" id="511995.CFPG_108"/>
<dbReference type="SUPFAM" id="SSF53659">
    <property type="entry name" value="Isocitrate/Isopropylmalate dehydrogenase-like"/>
    <property type="match status" value="1"/>
</dbReference>
<reference evidence="11" key="1">
    <citation type="journal article" date="2008" name="Science">
        <title>Genome of an endosymbiont coupling N2 fixation to cellulolysis within RT protist cells in termite gut.</title>
        <authorList>
            <person name="Hongoh Y."/>
            <person name="Sharma V.K."/>
            <person name="Prakash T."/>
            <person name="Noda S."/>
            <person name="Toh H."/>
            <person name="Taylor T.D."/>
            <person name="Kudo T."/>
            <person name="Sakaki Y."/>
            <person name="Toyoda A."/>
            <person name="Hattori M."/>
            <person name="Ohkuma M."/>
        </authorList>
    </citation>
    <scope>NUCLEOTIDE SEQUENCE [LARGE SCALE GENOMIC DNA]</scope>
</reference>
<dbReference type="Gene3D" id="3.40.50.10750">
    <property type="entry name" value="Isocitrate/Isopropylmalate dehydrogenase-like"/>
    <property type="match status" value="1"/>
</dbReference>
<evidence type="ECO:0000259" key="9">
    <source>
        <dbReference type="Pfam" id="PF01515"/>
    </source>
</evidence>
<dbReference type="NCBIfam" id="NF007233">
    <property type="entry name" value="PRK09653.1"/>
    <property type="match status" value="1"/>
</dbReference>
<dbReference type="InterPro" id="IPR042113">
    <property type="entry name" value="P_AcTrfase_dom1"/>
</dbReference>
<feature type="domain" description="Phosphate acetyl/butaryl transferase" evidence="9">
    <location>
        <begin position="3"/>
        <end position="327"/>
    </location>
</feature>
<dbReference type="EC" id="2.3.1.8" evidence="4"/>
<dbReference type="InterPro" id="IPR004614">
    <property type="entry name" value="P_AcTrfase"/>
</dbReference>
<evidence type="ECO:0000256" key="6">
    <source>
        <dbReference type="ARBA" id="ARBA00022679"/>
    </source>
</evidence>
<dbReference type="InterPro" id="IPR042112">
    <property type="entry name" value="P_AcTrfase_dom2"/>
</dbReference>
<keyword evidence="11" id="KW-1185">Reference proteome</keyword>
<evidence type="ECO:0000256" key="1">
    <source>
        <dbReference type="ARBA" id="ARBA00000705"/>
    </source>
</evidence>
<dbReference type="Proteomes" id="UP000000723">
    <property type="component" value="Chromosome"/>
</dbReference>
<evidence type="ECO:0000256" key="5">
    <source>
        <dbReference type="ARBA" id="ARBA00021528"/>
    </source>
</evidence>
<dbReference type="InterPro" id="IPR002505">
    <property type="entry name" value="PTA_PTB"/>
</dbReference>
<evidence type="ECO:0000256" key="8">
    <source>
        <dbReference type="ARBA" id="ARBA00031108"/>
    </source>
</evidence>
<sequence>MNLMHQIITKARNRRQRIVLSEGTEERTLRAADRAIADKIADIILLGNIAEIKALTIKYGLRNVLQAVIVDPIKNERKNAYAVLLMELRKNRGMTIVEAQKLVENPLYLGCLMIKNGDADGEIAGAQNTTSDVLRPALQIIKTTPGINVVSGAFLMLSQNEEYGANGVLIFADCAVVPNPNAKELAEIAVSTAITAKTLIGIEPIVALLSFSTKGSASHELVDKINEAVCIAKSISPELIIDGELQADAALVPFIGQSKAPGSLVAGKANVLVFPNLECGNIAYKLVQRLGNIQAIGPILQGIAAPVNDLSRGCSVEDIYTMIAICANQAIMK</sequence>
<dbReference type="PANTHER" id="PTHR43356:SF3">
    <property type="entry name" value="PHOSPHATE ACETYLTRANSFERASE"/>
    <property type="match status" value="1"/>
</dbReference>
<accession>B6YQ99</accession>
<evidence type="ECO:0000256" key="3">
    <source>
        <dbReference type="ARBA" id="ARBA00005656"/>
    </source>
</evidence>
<dbReference type="PIRSF" id="PIRSF000428">
    <property type="entry name" value="P_Ac_trans"/>
    <property type="match status" value="1"/>
</dbReference>
<organism evidence="10 11">
    <name type="scientific">Azobacteroides pseudotrichonymphae genomovar. CFP2</name>
    <dbReference type="NCBI Taxonomy" id="511995"/>
    <lineage>
        <taxon>Bacteria</taxon>
        <taxon>Pseudomonadati</taxon>
        <taxon>Bacteroidota</taxon>
        <taxon>Bacteroidia</taxon>
        <taxon>Bacteroidales</taxon>
        <taxon>Candidatus Azobacteroides</taxon>
    </lineage>
</organism>
<dbReference type="InterPro" id="IPR050500">
    <property type="entry name" value="Phos_Acetyltrans/Butyryltrans"/>
</dbReference>
<dbReference type="Pfam" id="PF01515">
    <property type="entry name" value="PTA_PTB"/>
    <property type="match status" value="1"/>
</dbReference>
<comment type="catalytic activity">
    <reaction evidence="1">
        <text>acetyl-CoA + phosphate = acetyl phosphate + CoA</text>
        <dbReference type="Rhea" id="RHEA:19521"/>
        <dbReference type="ChEBI" id="CHEBI:22191"/>
        <dbReference type="ChEBI" id="CHEBI:43474"/>
        <dbReference type="ChEBI" id="CHEBI:57287"/>
        <dbReference type="ChEBI" id="CHEBI:57288"/>
        <dbReference type="EC" id="2.3.1.8"/>
    </reaction>
</comment>
<dbReference type="RefSeq" id="WP_012573132.1">
    <property type="nucleotide sequence ID" value="NC_011565.1"/>
</dbReference>
<dbReference type="GO" id="GO:0008959">
    <property type="term" value="F:phosphate acetyltransferase activity"/>
    <property type="evidence" value="ECO:0007669"/>
    <property type="project" value="UniProtKB-EC"/>
</dbReference>
<dbReference type="OrthoDB" id="9805787at2"/>
<dbReference type="HOGENOM" id="CLU_019723_0_1_10"/>
<evidence type="ECO:0000313" key="10">
    <source>
        <dbReference type="EMBL" id="BAG83371.1"/>
    </source>
</evidence>
<dbReference type="PANTHER" id="PTHR43356">
    <property type="entry name" value="PHOSPHATE ACETYLTRANSFERASE"/>
    <property type="match status" value="1"/>
</dbReference>
<evidence type="ECO:0000313" key="11">
    <source>
        <dbReference type="Proteomes" id="UP000000723"/>
    </source>
</evidence>
<protein>
    <recommendedName>
        <fullName evidence="5">Phosphate acetyltransferase</fullName>
        <ecNumber evidence="4">2.3.1.8</ecNumber>
    </recommendedName>
    <alternativeName>
        <fullName evidence="8">Phosphotransacetylase</fullName>
    </alternativeName>
</protein>
<gene>
    <name evidence="10" type="ordered locus">CFPG_108</name>
</gene>
<dbReference type="InterPro" id="IPR012147">
    <property type="entry name" value="P_Ac_Bu_trans"/>
</dbReference>
<dbReference type="NCBIfam" id="TIGR00651">
    <property type="entry name" value="pta"/>
    <property type="match status" value="1"/>
</dbReference>
<name>B6YQ99_AZOPC</name>
<keyword evidence="6" id="KW-0808">Transferase</keyword>
<dbReference type="KEGG" id="aps:CFPG_108"/>